<feature type="region of interest" description="Disordered" evidence="1">
    <location>
        <begin position="1"/>
        <end position="28"/>
    </location>
</feature>
<name>A0A4U1EEX2_MONMO</name>
<organism evidence="2 3">
    <name type="scientific">Monodon monoceros</name>
    <name type="common">Narwhal</name>
    <name type="synonym">Ceratodon monodon</name>
    <dbReference type="NCBI Taxonomy" id="40151"/>
    <lineage>
        <taxon>Eukaryota</taxon>
        <taxon>Metazoa</taxon>
        <taxon>Chordata</taxon>
        <taxon>Craniata</taxon>
        <taxon>Vertebrata</taxon>
        <taxon>Euteleostomi</taxon>
        <taxon>Mammalia</taxon>
        <taxon>Eutheria</taxon>
        <taxon>Laurasiatheria</taxon>
        <taxon>Artiodactyla</taxon>
        <taxon>Whippomorpha</taxon>
        <taxon>Cetacea</taxon>
        <taxon>Odontoceti</taxon>
        <taxon>Monodontidae</taxon>
        <taxon>Monodon</taxon>
    </lineage>
</organism>
<gene>
    <name evidence="2" type="ORF">EI555_010416</name>
</gene>
<sequence>QSAALPNGLAGDSGLSPAGKEGPGNRGVVSLISPPAPFFVDAVTRLSMNTAEEAQIRVG</sequence>
<dbReference type="Proteomes" id="UP000308365">
    <property type="component" value="Unassembled WGS sequence"/>
</dbReference>
<evidence type="ECO:0000313" key="2">
    <source>
        <dbReference type="EMBL" id="TKC34682.1"/>
    </source>
</evidence>
<comment type="caution">
    <text evidence="2">The sequence shown here is derived from an EMBL/GenBank/DDBJ whole genome shotgun (WGS) entry which is preliminary data.</text>
</comment>
<evidence type="ECO:0000313" key="3">
    <source>
        <dbReference type="Proteomes" id="UP000308365"/>
    </source>
</evidence>
<evidence type="ECO:0000256" key="1">
    <source>
        <dbReference type="SAM" id="MobiDB-lite"/>
    </source>
</evidence>
<dbReference type="EMBL" id="RWIC01001762">
    <property type="protein sequence ID" value="TKC34682.1"/>
    <property type="molecule type" value="Genomic_DNA"/>
</dbReference>
<protein>
    <submittedName>
        <fullName evidence="2">Uncharacterized protein</fullName>
    </submittedName>
</protein>
<feature type="non-terminal residue" evidence="2">
    <location>
        <position position="1"/>
    </location>
</feature>
<accession>A0A4U1EEX2</accession>
<reference evidence="3" key="1">
    <citation type="journal article" date="2019" name="IScience">
        <title>Narwhal Genome Reveals Long-Term Low Genetic Diversity despite Current Large Abundance Size.</title>
        <authorList>
            <person name="Westbury M.V."/>
            <person name="Petersen B."/>
            <person name="Garde E."/>
            <person name="Heide-Jorgensen M.P."/>
            <person name="Lorenzen E.D."/>
        </authorList>
    </citation>
    <scope>NUCLEOTIDE SEQUENCE [LARGE SCALE GENOMIC DNA]</scope>
</reference>
<dbReference type="AlphaFoldDB" id="A0A4U1EEX2"/>
<proteinExistence type="predicted"/>